<accession>A0A5M8PD07</accession>
<evidence type="ECO:0000313" key="2">
    <source>
        <dbReference type="Proteomes" id="UP000324767"/>
    </source>
</evidence>
<sequence>MLLLNCPGLCQGLQSIQRPWGTTTAAKLSSSQPRLTTTSLICIDTTRQRCLDDGDHDAPGAIPSPASGSSC</sequence>
<reference evidence="1 2" key="1">
    <citation type="submission" date="2019-09" db="EMBL/GenBank/DDBJ databases">
        <title>The hologenome of the rock-dwelling lichen Lasallia pustulata.</title>
        <authorList>
            <person name="Greshake Tzovaras B."/>
            <person name="Segers F."/>
            <person name="Bicker A."/>
            <person name="Dal Grande F."/>
            <person name="Otte J."/>
            <person name="Hankeln T."/>
            <person name="Schmitt I."/>
            <person name="Ebersberger I."/>
        </authorList>
    </citation>
    <scope>NUCLEOTIDE SEQUENCE [LARGE SCALE GENOMIC DNA]</scope>
    <source>
        <strain evidence="1">A1-1</strain>
    </source>
</reference>
<dbReference type="EMBL" id="VXIT01000019">
    <property type="protein sequence ID" value="KAA6407197.1"/>
    <property type="molecule type" value="Genomic_DNA"/>
</dbReference>
<dbReference type="Proteomes" id="UP000324767">
    <property type="component" value="Unassembled WGS sequence"/>
</dbReference>
<comment type="caution">
    <text evidence="1">The sequence shown here is derived from an EMBL/GenBank/DDBJ whole genome shotgun (WGS) entry which is preliminary data.</text>
</comment>
<protein>
    <submittedName>
        <fullName evidence="1">Uncharacterized protein</fullName>
    </submittedName>
</protein>
<evidence type="ECO:0000313" key="1">
    <source>
        <dbReference type="EMBL" id="KAA6407197.1"/>
    </source>
</evidence>
<dbReference type="AlphaFoldDB" id="A0A5M8PD07"/>
<name>A0A5M8PD07_9LECA</name>
<gene>
    <name evidence="1" type="ORF">FRX48_08999</name>
</gene>
<organism evidence="1 2">
    <name type="scientific">Lasallia pustulata</name>
    <dbReference type="NCBI Taxonomy" id="136370"/>
    <lineage>
        <taxon>Eukaryota</taxon>
        <taxon>Fungi</taxon>
        <taxon>Dikarya</taxon>
        <taxon>Ascomycota</taxon>
        <taxon>Pezizomycotina</taxon>
        <taxon>Lecanoromycetes</taxon>
        <taxon>OSLEUM clade</taxon>
        <taxon>Umbilicariomycetidae</taxon>
        <taxon>Umbilicariales</taxon>
        <taxon>Umbilicariaceae</taxon>
        <taxon>Lasallia</taxon>
    </lineage>
</organism>
<proteinExistence type="predicted"/>